<organism evidence="1 2">
    <name type="scientific">Melia azedarach</name>
    <name type="common">Chinaberry tree</name>
    <dbReference type="NCBI Taxonomy" id="155640"/>
    <lineage>
        <taxon>Eukaryota</taxon>
        <taxon>Viridiplantae</taxon>
        <taxon>Streptophyta</taxon>
        <taxon>Embryophyta</taxon>
        <taxon>Tracheophyta</taxon>
        <taxon>Spermatophyta</taxon>
        <taxon>Magnoliopsida</taxon>
        <taxon>eudicotyledons</taxon>
        <taxon>Gunneridae</taxon>
        <taxon>Pentapetalae</taxon>
        <taxon>rosids</taxon>
        <taxon>malvids</taxon>
        <taxon>Sapindales</taxon>
        <taxon>Meliaceae</taxon>
        <taxon>Melia</taxon>
    </lineage>
</organism>
<dbReference type="EMBL" id="CM051405">
    <property type="protein sequence ID" value="KAJ4704797.1"/>
    <property type="molecule type" value="Genomic_DNA"/>
</dbReference>
<protein>
    <submittedName>
        <fullName evidence="1">Pentatricopeptide repeat-containing protein</fullName>
    </submittedName>
</protein>
<dbReference type="Proteomes" id="UP001164539">
    <property type="component" value="Chromosome 12"/>
</dbReference>
<sequence length="663" mass="74625">MKHNKPPSPNIQNLRAISGQIQQARRTLDYGAYGSLIQHFTDQRLPRQAQQLHARLVLHSVTPDNFLASKLINFYSKCRKLFQARTVFDKIPRKSIFSYNAMLIAYSGHDMYTDALKLFSSLLSSYSMNLMPDNFTITCVLKALTGLFREPKLAKEVHSYVFRCRLDSSLFLFNGLITFYSRCDDIASARTLFDTMPERDIVSWNSMIAGYSQAGFYEECKALYREMLNSSVLRPDGVTAVSVLQACGQSNDIVFGMEVHKFVIESQIKMDLCLCNAFIGMYAKCGSLDYARALFEEMSDKDEVSYSAIISGYMIHGFVDEALDLFQEMKPLGLNTWNAVISGLVQNNRHEGVLDLVRRMQAFGLRPNAVTISSTFSMFSYFSNLKGAKEMHGYAVKNGYGHNIYVATAIVDTYAKTGFLRGAQQVFDQFEGRSLIIWTAIISAYAVHGDADVALNLFSEMLYNGIQPDPVTFTAVLSACAHSGLVDNAWNVFYAMSAEYVIQPSVEHYACMVGVLSRAKRLSEAVEFVSKMPIEPSEKVWGALLYGASISGDVELGKFVCDRLFEIEPENTGNYIIMANLYSQAGRWEEADRVREKMKEIGLRKIPGRSWIESSGGLQSFIAKDTSSDRTEEIYMILEGLLGLMREEGYILQDEFDEEIAYV</sequence>
<proteinExistence type="predicted"/>
<reference evidence="1 2" key="1">
    <citation type="journal article" date="2023" name="Science">
        <title>Complex scaffold remodeling in plant triterpene biosynthesis.</title>
        <authorList>
            <person name="De La Pena R."/>
            <person name="Hodgson H."/>
            <person name="Liu J.C."/>
            <person name="Stephenson M.J."/>
            <person name="Martin A.C."/>
            <person name="Owen C."/>
            <person name="Harkess A."/>
            <person name="Leebens-Mack J."/>
            <person name="Jimenez L.E."/>
            <person name="Osbourn A."/>
            <person name="Sattely E.S."/>
        </authorList>
    </citation>
    <scope>NUCLEOTIDE SEQUENCE [LARGE SCALE GENOMIC DNA]</scope>
    <source>
        <strain evidence="2">cv. JPN11</strain>
        <tissue evidence="1">Leaf</tissue>
    </source>
</reference>
<evidence type="ECO:0000313" key="1">
    <source>
        <dbReference type="EMBL" id="KAJ4704797.1"/>
    </source>
</evidence>
<comment type="caution">
    <text evidence="1">The sequence shown here is derived from an EMBL/GenBank/DDBJ whole genome shotgun (WGS) entry which is preliminary data.</text>
</comment>
<accession>A0ACC1X0C8</accession>
<evidence type="ECO:0000313" key="2">
    <source>
        <dbReference type="Proteomes" id="UP001164539"/>
    </source>
</evidence>
<gene>
    <name evidence="1" type="ORF">OWV82_021654</name>
</gene>
<keyword evidence="2" id="KW-1185">Reference proteome</keyword>
<name>A0ACC1X0C8_MELAZ</name>